<gene>
    <name evidence="1" type="ORF">WN944_000933</name>
</gene>
<name>A0AAP0MDT3_9ROSI</name>
<comment type="caution">
    <text evidence="1">The sequence shown here is derived from an EMBL/GenBank/DDBJ whole genome shotgun (WGS) entry which is preliminary data.</text>
</comment>
<evidence type="ECO:0000313" key="2">
    <source>
        <dbReference type="Proteomes" id="UP001428341"/>
    </source>
</evidence>
<dbReference type="AlphaFoldDB" id="A0AAP0MDT3"/>
<dbReference type="EMBL" id="JBCGBO010000004">
    <property type="protein sequence ID" value="KAK9208575.1"/>
    <property type="molecule type" value="Genomic_DNA"/>
</dbReference>
<dbReference type="Proteomes" id="UP001428341">
    <property type="component" value="Unassembled WGS sequence"/>
</dbReference>
<keyword evidence="2" id="KW-1185">Reference proteome</keyword>
<evidence type="ECO:0000313" key="1">
    <source>
        <dbReference type="EMBL" id="KAK9208575.1"/>
    </source>
</evidence>
<proteinExistence type="predicted"/>
<accession>A0AAP0MDT3</accession>
<organism evidence="1 2">
    <name type="scientific">Citrus x changshan-huyou</name>
    <dbReference type="NCBI Taxonomy" id="2935761"/>
    <lineage>
        <taxon>Eukaryota</taxon>
        <taxon>Viridiplantae</taxon>
        <taxon>Streptophyta</taxon>
        <taxon>Embryophyta</taxon>
        <taxon>Tracheophyta</taxon>
        <taxon>Spermatophyta</taxon>
        <taxon>Magnoliopsida</taxon>
        <taxon>eudicotyledons</taxon>
        <taxon>Gunneridae</taxon>
        <taxon>Pentapetalae</taxon>
        <taxon>rosids</taxon>
        <taxon>malvids</taxon>
        <taxon>Sapindales</taxon>
        <taxon>Rutaceae</taxon>
        <taxon>Aurantioideae</taxon>
        <taxon>Citrus</taxon>
    </lineage>
</organism>
<protein>
    <submittedName>
        <fullName evidence="1">Uncharacterized protein</fullName>
    </submittedName>
</protein>
<sequence>MFLQSSKIVYVLLAKPSGMMFLPSFPHFLSYCCSFHRVFLQNLQIILLPSDKFSQIYSRLILMYFFRSRSFLGQFVVHEVPYEREHQFWEDTDDTESDALLLSKVYRYGLSDWRLQQCDKKIMLCHSNDQ</sequence>
<reference evidence="1 2" key="1">
    <citation type="submission" date="2024-05" db="EMBL/GenBank/DDBJ databases">
        <title>Haplotype-resolved chromosome-level genome assembly of Huyou (Citrus changshanensis).</title>
        <authorList>
            <person name="Miao C."/>
            <person name="Chen W."/>
            <person name="Wu Y."/>
            <person name="Wang L."/>
            <person name="Zhao S."/>
            <person name="Grierson D."/>
            <person name="Xu C."/>
            <person name="Chen K."/>
        </authorList>
    </citation>
    <scope>NUCLEOTIDE SEQUENCE [LARGE SCALE GENOMIC DNA]</scope>
    <source>
        <strain evidence="1">01-14</strain>
        <tissue evidence="1">Leaf</tissue>
    </source>
</reference>